<comment type="caution">
    <text evidence="8">The sequence shown here is derived from an EMBL/GenBank/DDBJ whole genome shotgun (WGS) entry which is preliminary data.</text>
</comment>
<dbReference type="InterPro" id="IPR004839">
    <property type="entry name" value="Aminotransferase_I/II_large"/>
</dbReference>
<keyword evidence="4 8" id="KW-0032">Aminotransferase</keyword>
<dbReference type="InterPro" id="IPR015424">
    <property type="entry name" value="PyrdxlP-dep_Trfase"/>
</dbReference>
<dbReference type="GO" id="GO:1901605">
    <property type="term" value="P:alpha-amino acid metabolic process"/>
    <property type="evidence" value="ECO:0007669"/>
    <property type="project" value="TreeGrafter"/>
</dbReference>
<dbReference type="FunFam" id="3.40.640.10:FF:000053">
    <property type="entry name" value="Aminotransferase, class I"/>
    <property type="match status" value="1"/>
</dbReference>
<accession>A0A7I9VMZ6</accession>
<evidence type="ECO:0000256" key="1">
    <source>
        <dbReference type="ARBA" id="ARBA00001933"/>
    </source>
</evidence>
<evidence type="ECO:0000256" key="2">
    <source>
        <dbReference type="ARBA" id="ARBA00007441"/>
    </source>
</evidence>
<dbReference type="PANTHER" id="PTHR42790">
    <property type="entry name" value="AMINOTRANSFERASE"/>
    <property type="match status" value="1"/>
</dbReference>
<dbReference type="RefSeq" id="WP_176065152.1">
    <property type="nucleotide sequence ID" value="NZ_BJTG01000005.1"/>
</dbReference>
<feature type="domain" description="Aminotransferase class I/classII large" evidence="7">
    <location>
        <begin position="60"/>
        <end position="389"/>
    </location>
</feature>
<evidence type="ECO:0000256" key="5">
    <source>
        <dbReference type="ARBA" id="ARBA00022679"/>
    </source>
</evidence>
<dbReference type="PANTHER" id="PTHR42790:SF19">
    <property type="entry name" value="KYNURENINE_ALPHA-AMINOADIPATE AMINOTRANSFERASE, MITOCHONDRIAL"/>
    <property type="match status" value="1"/>
</dbReference>
<dbReference type="InterPro" id="IPR015421">
    <property type="entry name" value="PyrdxlP-dep_Trfase_major"/>
</dbReference>
<dbReference type="SUPFAM" id="SSF53383">
    <property type="entry name" value="PLP-dependent transferases"/>
    <property type="match status" value="1"/>
</dbReference>
<keyword evidence="5 8" id="KW-0808">Transferase</keyword>
<comment type="similarity">
    <text evidence="2">Belongs to the class-I pyridoxal-phosphate-dependent aminotransferase family.</text>
</comment>
<dbReference type="CDD" id="cd00609">
    <property type="entry name" value="AAT_like"/>
    <property type="match status" value="1"/>
</dbReference>
<sequence>MPTVDPGYRFAARVASLKSSAIREILQVVNRPDVISFAGGLPAPELFPTELLGALARDLLQSREAPQALQYGETEGIPALRSRILQRAPFPPGTFGEDGVLVTQGSQQGLDLAAKLFVDPGDEVLVETPAYVGALQALTFLGARPTFLPCDGEGVLPDALAAALRRRPKLLYLTPTFQNPSGVCYSARRRAEVREALAGSDTLLLEDDPYRELWYDTAPPPPVAEGLDPARFLYMGSFSKTAVPGLRVGFMLGAPALVRKCVMAKQAADLHTNSLGQHLLARLLAEPAFDDHVAGLRRAYRPRRDALDAALTARLGGQLSWARPGGGMFLWARLAGGGDAAELLRMALGEGLAFVPGGEFHAEGEGRDTLRLNFSHSNEAKLQEGVERLGRAMEKWRGARGR</sequence>
<keyword evidence="9" id="KW-1185">Reference proteome</keyword>
<evidence type="ECO:0000313" key="8">
    <source>
        <dbReference type="EMBL" id="GEJ57509.1"/>
    </source>
</evidence>
<name>A0A7I9VMZ6_9BACT</name>
<dbReference type="InterPro" id="IPR050859">
    <property type="entry name" value="Class-I_PLP-dep_aminotransf"/>
</dbReference>
<dbReference type="Gene3D" id="3.40.640.10">
    <property type="entry name" value="Type I PLP-dependent aspartate aminotransferase-like (Major domain)"/>
    <property type="match status" value="1"/>
</dbReference>
<evidence type="ECO:0000256" key="3">
    <source>
        <dbReference type="ARBA" id="ARBA00011738"/>
    </source>
</evidence>
<evidence type="ECO:0000256" key="4">
    <source>
        <dbReference type="ARBA" id="ARBA00022576"/>
    </source>
</evidence>
<dbReference type="GO" id="GO:0008483">
    <property type="term" value="F:transaminase activity"/>
    <property type="evidence" value="ECO:0007669"/>
    <property type="project" value="UniProtKB-KW"/>
</dbReference>
<comment type="subunit">
    <text evidence="3">Homodimer.</text>
</comment>
<dbReference type="InterPro" id="IPR015422">
    <property type="entry name" value="PyrdxlP-dep_Trfase_small"/>
</dbReference>
<keyword evidence="6" id="KW-0663">Pyridoxal phosphate</keyword>
<organism evidence="8 9">
    <name type="scientific">Anaeromyxobacter diazotrophicus</name>
    <dbReference type="NCBI Taxonomy" id="2590199"/>
    <lineage>
        <taxon>Bacteria</taxon>
        <taxon>Pseudomonadati</taxon>
        <taxon>Myxococcota</taxon>
        <taxon>Myxococcia</taxon>
        <taxon>Myxococcales</taxon>
        <taxon>Cystobacterineae</taxon>
        <taxon>Anaeromyxobacteraceae</taxon>
        <taxon>Anaeromyxobacter</taxon>
    </lineage>
</organism>
<dbReference type="AlphaFoldDB" id="A0A7I9VMZ6"/>
<comment type="cofactor">
    <cofactor evidence="1">
        <name>pyridoxal 5'-phosphate</name>
        <dbReference type="ChEBI" id="CHEBI:597326"/>
    </cofactor>
</comment>
<dbReference type="GO" id="GO:0030170">
    <property type="term" value="F:pyridoxal phosphate binding"/>
    <property type="evidence" value="ECO:0007669"/>
    <property type="project" value="InterPro"/>
</dbReference>
<dbReference type="Proteomes" id="UP000503640">
    <property type="component" value="Unassembled WGS sequence"/>
</dbReference>
<dbReference type="Gene3D" id="3.90.1150.10">
    <property type="entry name" value="Aspartate Aminotransferase, domain 1"/>
    <property type="match status" value="1"/>
</dbReference>
<evidence type="ECO:0000313" key="9">
    <source>
        <dbReference type="Proteomes" id="UP000503640"/>
    </source>
</evidence>
<proteinExistence type="inferred from homology"/>
<dbReference type="EMBL" id="BJTG01000005">
    <property type="protein sequence ID" value="GEJ57509.1"/>
    <property type="molecule type" value="Genomic_DNA"/>
</dbReference>
<reference evidence="9" key="1">
    <citation type="journal article" date="2020" name="Appl. Environ. Microbiol.">
        <title>Diazotrophic Anaeromyxobacter Isolates from Soils.</title>
        <authorList>
            <person name="Masuda Y."/>
            <person name="Yamanaka H."/>
            <person name="Xu Z.X."/>
            <person name="Shiratori Y."/>
            <person name="Aono T."/>
            <person name="Amachi S."/>
            <person name="Senoo K."/>
            <person name="Itoh H."/>
        </authorList>
    </citation>
    <scope>NUCLEOTIDE SEQUENCE [LARGE SCALE GENOMIC DNA]</scope>
    <source>
        <strain evidence="9">R267</strain>
    </source>
</reference>
<evidence type="ECO:0000256" key="6">
    <source>
        <dbReference type="ARBA" id="ARBA00022898"/>
    </source>
</evidence>
<evidence type="ECO:0000259" key="7">
    <source>
        <dbReference type="Pfam" id="PF00155"/>
    </source>
</evidence>
<protein>
    <submittedName>
        <fullName evidence="8">Aminotransferase</fullName>
    </submittedName>
</protein>
<gene>
    <name evidence="8" type="ORF">AMYX_22500</name>
</gene>
<dbReference type="Pfam" id="PF00155">
    <property type="entry name" value="Aminotran_1_2"/>
    <property type="match status" value="1"/>
</dbReference>